<protein>
    <submittedName>
        <fullName evidence="2">Uncharacterized protein</fullName>
    </submittedName>
</protein>
<name>A0ABQ5XME4_9GAMM</name>
<proteinExistence type="predicted"/>
<dbReference type="Proteomes" id="UP001156670">
    <property type="component" value="Unassembled WGS sequence"/>
</dbReference>
<dbReference type="RefSeq" id="WP_284320606.1">
    <property type="nucleotide sequence ID" value="NZ_BSOB01000016.1"/>
</dbReference>
<feature type="transmembrane region" description="Helical" evidence="1">
    <location>
        <begin position="57"/>
        <end position="78"/>
    </location>
</feature>
<dbReference type="EMBL" id="BSOB01000016">
    <property type="protein sequence ID" value="GLQ92870.1"/>
    <property type="molecule type" value="Genomic_DNA"/>
</dbReference>
<evidence type="ECO:0000313" key="2">
    <source>
        <dbReference type="EMBL" id="GLQ92870.1"/>
    </source>
</evidence>
<accession>A0ABQ5XME4</accession>
<feature type="transmembrane region" description="Helical" evidence="1">
    <location>
        <begin position="25"/>
        <end position="45"/>
    </location>
</feature>
<comment type="caution">
    <text evidence="2">The sequence shown here is derived from an EMBL/GenBank/DDBJ whole genome shotgun (WGS) entry which is preliminary data.</text>
</comment>
<reference evidence="3" key="1">
    <citation type="journal article" date="2019" name="Int. J. Syst. Evol. Microbiol.">
        <title>The Global Catalogue of Microorganisms (GCM) 10K type strain sequencing project: providing services to taxonomists for standard genome sequencing and annotation.</title>
        <authorList>
            <consortium name="The Broad Institute Genomics Platform"/>
            <consortium name="The Broad Institute Genome Sequencing Center for Infectious Disease"/>
            <person name="Wu L."/>
            <person name="Ma J."/>
        </authorList>
    </citation>
    <scope>NUCLEOTIDE SEQUENCE [LARGE SCALE GENOMIC DNA]</scope>
    <source>
        <strain evidence="3">NBRC 111980</strain>
    </source>
</reference>
<evidence type="ECO:0000313" key="3">
    <source>
        <dbReference type="Proteomes" id="UP001156670"/>
    </source>
</evidence>
<keyword evidence="1" id="KW-1133">Transmembrane helix</keyword>
<keyword evidence="1" id="KW-0812">Transmembrane</keyword>
<keyword evidence="3" id="KW-1185">Reference proteome</keyword>
<keyword evidence="1" id="KW-0472">Membrane</keyword>
<sequence>MSDVFEKPMNNRQLRAAVEALRSKLRLAQMSLPVLMLGLFLGLEFSDGPLAGSAPDWIPWVIRATGVLTALAMLLPLLRSKCPKCNGRYCELSAIFNKLNNPPPCVSCGFDADKHIPRYG</sequence>
<organism evidence="2 3">
    <name type="scientific">Dyella acidisoli</name>
    <dbReference type="NCBI Taxonomy" id="1867834"/>
    <lineage>
        <taxon>Bacteria</taxon>
        <taxon>Pseudomonadati</taxon>
        <taxon>Pseudomonadota</taxon>
        <taxon>Gammaproteobacteria</taxon>
        <taxon>Lysobacterales</taxon>
        <taxon>Rhodanobacteraceae</taxon>
        <taxon>Dyella</taxon>
    </lineage>
</organism>
<gene>
    <name evidence="2" type="ORF">GCM10007901_18210</name>
</gene>
<evidence type="ECO:0000256" key="1">
    <source>
        <dbReference type="SAM" id="Phobius"/>
    </source>
</evidence>